<evidence type="ECO:0000313" key="14">
    <source>
        <dbReference type="Proteomes" id="UP000269721"/>
    </source>
</evidence>
<organism evidence="13 14">
    <name type="scientific">Blyttiomyces helicus</name>
    <dbReference type="NCBI Taxonomy" id="388810"/>
    <lineage>
        <taxon>Eukaryota</taxon>
        <taxon>Fungi</taxon>
        <taxon>Fungi incertae sedis</taxon>
        <taxon>Chytridiomycota</taxon>
        <taxon>Chytridiomycota incertae sedis</taxon>
        <taxon>Chytridiomycetes</taxon>
        <taxon>Chytridiomycetes incertae sedis</taxon>
        <taxon>Blyttiomyces</taxon>
    </lineage>
</organism>
<dbReference type="GO" id="GO:0031901">
    <property type="term" value="C:early endosome membrane"/>
    <property type="evidence" value="ECO:0007669"/>
    <property type="project" value="UniProtKB-SubCell"/>
</dbReference>
<keyword evidence="6" id="KW-0862">Zinc</keyword>
<evidence type="ECO:0000256" key="7">
    <source>
        <dbReference type="ARBA" id="ARBA00022989"/>
    </source>
</evidence>
<dbReference type="InterPro" id="IPR058533">
    <property type="entry name" value="Cation_efflux_TM"/>
</dbReference>
<feature type="transmembrane region" description="Helical" evidence="11">
    <location>
        <begin position="227"/>
        <end position="247"/>
    </location>
</feature>
<dbReference type="OrthoDB" id="5980560at2759"/>
<dbReference type="EMBL" id="KZ998617">
    <property type="protein sequence ID" value="RKO85925.1"/>
    <property type="molecule type" value="Genomic_DNA"/>
</dbReference>
<dbReference type="GO" id="GO:0098771">
    <property type="term" value="P:inorganic ion homeostasis"/>
    <property type="evidence" value="ECO:0007669"/>
    <property type="project" value="UniProtKB-ARBA"/>
</dbReference>
<comment type="subcellular location">
    <subcellularLocation>
        <location evidence="2">Cytoplasmic vesicle</location>
        <location evidence="2">Secretory vesicle</location>
        <location evidence="2">Synaptic vesicle membrane</location>
        <topology evidence="2">Multi-pass membrane protein</topology>
    </subcellularLocation>
    <subcellularLocation>
        <location evidence="1">Early endosome membrane</location>
    </subcellularLocation>
</comment>
<dbReference type="GO" id="GO:0008324">
    <property type="term" value="F:monoatomic cation transmembrane transporter activity"/>
    <property type="evidence" value="ECO:0007669"/>
    <property type="project" value="InterPro"/>
</dbReference>
<evidence type="ECO:0000313" key="13">
    <source>
        <dbReference type="EMBL" id="RKO85925.1"/>
    </source>
</evidence>
<dbReference type="Proteomes" id="UP000269721">
    <property type="component" value="Unassembled WGS sequence"/>
</dbReference>
<dbReference type="Gene3D" id="1.20.1510.10">
    <property type="entry name" value="Cation efflux protein transmembrane domain"/>
    <property type="match status" value="1"/>
</dbReference>
<dbReference type="AlphaFoldDB" id="A0A4P9W3Q2"/>
<evidence type="ECO:0000256" key="4">
    <source>
        <dbReference type="ARBA" id="ARBA00022692"/>
    </source>
</evidence>
<protein>
    <recommendedName>
        <fullName evidence="12">Cation efflux protein transmembrane domain-containing protein</fullName>
    </recommendedName>
</protein>
<evidence type="ECO:0000259" key="12">
    <source>
        <dbReference type="Pfam" id="PF01545"/>
    </source>
</evidence>
<proteinExistence type="inferred from homology"/>
<keyword evidence="7 11" id="KW-1133">Transmembrane helix</keyword>
<reference evidence="14" key="1">
    <citation type="journal article" date="2018" name="Nat. Microbiol.">
        <title>Leveraging single-cell genomics to expand the fungal tree of life.</title>
        <authorList>
            <person name="Ahrendt S.R."/>
            <person name="Quandt C.A."/>
            <person name="Ciobanu D."/>
            <person name="Clum A."/>
            <person name="Salamov A."/>
            <person name="Andreopoulos B."/>
            <person name="Cheng J.F."/>
            <person name="Woyke T."/>
            <person name="Pelin A."/>
            <person name="Henrissat B."/>
            <person name="Reynolds N.K."/>
            <person name="Benny G.L."/>
            <person name="Smith M.E."/>
            <person name="James T.Y."/>
            <person name="Grigoriev I.V."/>
        </authorList>
    </citation>
    <scope>NUCLEOTIDE SEQUENCE [LARGE SCALE GENOMIC DNA]</scope>
</reference>
<dbReference type="Pfam" id="PF01545">
    <property type="entry name" value="Cation_efflux"/>
    <property type="match status" value="1"/>
</dbReference>
<sequence length="328" mass="34481">MPVPTPHPACCRETPVDAFLSCSSATCVPAGNAAAQLQELSEPTPCNGAKRSCSKVCRTPSDGTSDPAVVSPSSPRCTASPSVSSMPVVNIADVCPSQKNCKGTNVISNVLLLHSVDDCCISLDEVSPVRVEETAVNGKSSRGSARLIQYALTALSATTVHTIAEVCAAVLVIWRFGETRRASFASISIARERRATLGIDVLFVILGLGTFSGSVPALVNHHQPSSTTAGLTISSVAIALMLTLWLVKRSLATQLKSPLMKREAACSLASAKLSAVVLVGSLVYTVWPQVWWVDSAATLVLGVFFVWEGVEMLRNAMSNDFKGVCGCT</sequence>
<name>A0A4P9W3Q2_9FUNG</name>
<keyword evidence="14" id="KW-1185">Reference proteome</keyword>
<evidence type="ECO:0000256" key="2">
    <source>
        <dbReference type="ARBA" id="ARBA00004644"/>
    </source>
</evidence>
<dbReference type="PANTHER" id="PTHR31937">
    <property type="entry name" value="TRANSMEMBRANE PROTEIN 163"/>
    <property type="match status" value="1"/>
</dbReference>
<evidence type="ECO:0000256" key="8">
    <source>
        <dbReference type="ARBA" id="ARBA00023018"/>
    </source>
</evidence>
<accession>A0A4P9W3Q2</accession>
<dbReference type="GO" id="GO:0030003">
    <property type="term" value="P:intracellular monoatomic cation homeostasis"/>
    <property type="evidence" value="ECO:0007669"/>
    <property type="project" value="UniProtKB-ARBA"/>
</dbReference>
<keyword evidence="9 11" id="KW-0472">Membrane</keyword>
<evidence type="ECO:0000256" key="9">
    <source>
        <dbReference type="ARBA" id="ARBA00023136"/>
    </source>
</evidence>
<keyword evidence="4 11" id="KW-0812">Transmembrane</keyword>
<keyword evidence="5" id="KW-0967">Endosome</keyword>
<dbReference type="InterPro" id="IPR026765">
    <property type="entry name" value="Tmem163"/>
</dbReference>
<evidence type="ECO:0000256" key="11">
    <source>
        <dbReference type="SAM" id="Phobius"/>
    </source>
</evidence>
<comment type="similarity">
    <text evidence="3">Belongs to the TMEM163 family.</text>
</comment>
<evidence type="ECO:0000256" key="6">
    <source>
        <dbReference type="ARBA" id="ARBA00022833"/>
    </source>
</evidence>
<gene>
    <name evidence="13" type="ORF">BDK51DRAFT_47071</name>
</gene>
<keyword evidence="8" id="KW-0770">Synapse</keyword>
<feature type="transmembrane region" description="Helical" evidence="11">
    <location>
        <begin position="195"/>
        <end position="215"/>
    </location>
</feature>
<dbReference type="PANTHER" id="PTHR31937:SF2">
    <property type="entry name" value="TRANSMEMBRANE PROTEIN 163"/>
    <property type="match status" value="1"/>
</dbReference>
<evidence type="ECO:0000256" key="1">
    <source>
        <dbReference type="ARBA" id="ARBA00004146"/>
    </source>
</evidence>
<evidence type="ECO:0000256" key="3">
    <source>
        <dbReference type="ARBA" id="ARBA00008731"/>
    </source>
</evidence>
<feature type="transmembrane region" description="Helical" evidence="11">
    <location>
        <begin position="290"/>
        <end position="307"/>
    </location>
</feature>
<evidence type="ECO:0000256" key="10">
    <source>
        <dbReference type="ARBA" id="ARBA00023329"/>
    </source>
</evidence>
<dbReference type="InterPro" id="IPR027469">
    <property type="entry name" value="Cation_efflux_TMD_sf"/>
</dbReference>
<keyword evidence="10" id="KW-0968">Cytoplasmic vesicle</keyword>
<feature type="transmembrane region" description="Helical" evidence="11">
    <location>
        <begin position="268"/>
        <end position="284"/>
    </location>
</feature>
<feature type="domain" description="Cation efflux protein transmembrane" evidence="12">
    <location>
        <begin position="201"/>
        <end position="318"/>
    </location>
</feature>
<dbReference type="SUPFAM" id="SSF161111">
    <property type="entry name" value="Cation efflux protein transmembrane domain-like"/>
    <property type="match status" value="1"/>
</dbReference>
<feature type="transmembrane region" description="Helical" evidence="11">
    <location>
        <begin position="147"/>
        <end position="174"/>
    </location>
</feature>
<evidence type="ECO:0000256" key="5">
    <source>
        <dbReference type="ARBA" id="ARBA00022753"/>
    </source>
</evidence>